<gene>
    <name evidence="5" type="ORF">DdX_05796</name>
</gene>
<dbReference type="InterPro" id="IPR049063">
    <property type="entry name" value="T6PP_C"/>
</dbReference>
<dbReference type="Gene3D" id="3.30.70.3080">
    <property type="match status" value="1"/>
</dbReference>
<evidence type="ECO:0000259" key="4">
    <source>
        <dbReference type="Pfam" id="PF24293"/>
    </source>
</evidence>
<evidence type="ECO:0000256" key="1">
    <source>
        <dbReference type="SAM" id="MobiDB-lite"/>
    </source>
</evidence>
<dbReference type="Pfam" id="PF24293">
    <property type="entry name" value="TPR_Edg1"/>
    <property type="match status" value="1"/>
</dbReference>
<reference evidence="5" key="1">
    <citation type="submission" date="2022-01" db="EMBL/GenBank/DDBJ databases">
        <title>Genome Sequence Resource for Two Populations of Ditylenchus destructor, the Migratory Endoparasitic Phytonematode.</title>
        <authorList>
            <person name="Zhang H."/>
            <person name="Lin R."/>
            <person name="Xie B."/>
        </authorList>
    </citation>
    <scope>NUCLEOTIDE SEQUENCE</scope>
    <source>
        <strain evidence="5">BazhouSP</strain>
    </source>
</reference>
<feature type="domain" description="Edg1 TPR repeats region" evidence="4">
    <location>
        <begin position="155"/>
        <end position="538"/>
    </location>
</feature>
<dbReference type="InterPro" id="IPR023214">
    <property type="entry name" value="HAD_sf"/>
</dbReference>
<evidence type="ECO:0000313" key="5">
    <source>
        <dbReference type="EMBL" id="KAI1720407.1"/>
    </source>
</evidence>
<dbReference type="Pfam" id="PF21141">
    <property type="entry name" value="T6PP_C"/>
    <property type="match status" value="1"/>
</dbReference>
<feature type="region of interest" description="Disordered" evidence="1">
    <location>
        <begin position="1344"/>
        <end position="1364"/>
    </location>
</feature>
<dbReference type="InterPro" id="IPR041064">
    <property type="entry name" value="T6PP_helical"/>
</dbReference>
<feature type="compositionally biased region" description="Polar residues" evidence="1">
    <location>
        <begin position="1295"/>
        <end position="1321"/>
    </location>
</feature>
<dbReference type="InterPro" id="IPR056581">
    <property type="entry name" value="TPR_Edg1"/>
</dbReference>
<keyword evidence="6" id="KW-1185">Reference proteome</keyword>
<feature type="domain" description="Trehalose-6-phosphate phosphatase C-terminal" evidence="3">
    <location>
        <begin position="1013"/>
        <end position="1279"/>
    </location>
</feature>
<organism evidence="5 6">
    <name type="scientific">Ditylenchus destructor</name>
    <dbReference type="NCBI Taxonomy" id="166010"/>
    <lineage>
        <taxon>Eukaryota</taxon>
        <taxon>Metazoa</taxon>
        <taxon>Ecdysozoa</taxon>
        <taxon>Nematoda</taxon>
        <taxon>Chromadorea</taxon>
        <taxon>Rhabditida</taxon>
        <taxon>Tylenchina</taxon>
        <taxon>Tylenchomorpha</taxon>
        <taxon>Sphaerularioidea</taxon>
        <taxon>Anguinidae</taxon>
        <taxon>Anguininae</taxon>
        <taxon>Ditylenchus</taxon>
    </lineage>
</organism>
<proteinExistence type="predicted"/>
<name>A0AAD4N7V9_9BILA</name>
<dbReference type="Gene3D" id="3.40.50.1000">
    <property type="entry name" value="HAD superfamily/HAD-like"/>
    <property type="match status" value="1"/>
</dbReference>
<dbReference type="Pfam" id="PF18572">
    <property type="entry name" value="T6PP_N"/>
    <property type="match status" value="1"/>
</dbReference>
<dbReference type="Gene3D" id="1.20.58.1800">
    <property type="match status" value="1"/>
</dbReference>
<evidence type="ECO:0000259" key="3">
    <source>
        <dbReference type="Pfam" id="PF21141"/>
    </source>
</evidence>
<feature type="region of interest" description="Disordered" evidence="1">
    <location>
        <begin position="1295"/>
        <end position="1330"/>
    </location>
</feature>
<feature type="compositionally biased region" description="Polar residues" evidence="1">
    <location>
        <begin position="82"/>
        <end position="103"/>
    </location>
</feature>
<feature type="region of interest" description="Disordered" evidence="1">
    <location>
        <begin position="33"/>
        <end position="134"/>
    </location>
</feature>
<dbReference type="Proteomes" id="UP001201812">
    <property type="component" value="Unassembled WGS sequence"/>
</dbReference>
<accession>A0AAD4N7V9</accession>
<sequence length="1379" mass="155727">MPPKTLRAPWEHEPATNSCANLALADQLLGLTGRYEHDRQRSERGRKDWRPRNPPSSHGDYRRMQGTRPPATETPDKEKCASNITSTSSTVIPANSGQENAAVQITEEADQKSLSTDVTQESDDPNSENEGLVPAAANRPNEHVSRQVVPAEPVSFMDRANALLAQFAEKKFYFDVLRAIGTNGPENDWVAPYELYCRAIDGLVLVLNEIDIRLPGHYIPVLKHFFFHLEDDRIEDAMMELFNKPHFKKHSARVPALNEYYTNFDTDLDGVLYWLQDEPENAEALKQLKFFVVLSPKQVLKHFLTWCVEDSSAISIFQKILAKIPVLFKVRVQRKDYKTRKQGDEEELFVITFFRNLNDIRDVFNVNQPENRKIIEEILLQLSCTIHEQQEDDQPPIVKNMPLLSASELVRDLIMENLSQNGVSLNFTLSLLMGMMAQDQAKTWAIEWKKPAVGENTAKLISVGPRTLLALLIEAYERNMNDPSITENVRAAIRSVAARLKAEGFTLQDDTTFINAMMEKFRTWSSKYCISLWLSELLPGNQPQIPNILYMSLASEKRDNFAGVETTSEWNRPSIGTEFAEFCTAIFELGFASPMEALEFIQNVRLEKTWIPARDFTTPIAQGMFQCVRNSHSEDSATRLWPLVQIIIELFKEDEPSNYSSVYRRNVYRESKEVSNMLVLAKCVELYIIDCRIVYRSDKLSNLSNGMKAVLQLFCEKASEYLSVKATLLLMNDYPTTKLKDHSGAIYQIYVILKFTENFCSVLRFPSDQLKDLHRFSTYFRRILSQLPSRIYFGHKRLLRRGPSHRMTVIGVDFAPGASDNQVNSMSTDDGNPRITRGDISPISELSLDSSSGSMAGLSELLSIMGKNVHLGTMQSVRRRVVTAILSDQPIDTVWIDLLRKTYNVLTDSNTSAFQREMLSASEESFLVNVKDEIVGLQKDLDFLDHLQPAANNSKNPDCHSAKPNIWNLDFEAILEPHHPVSKEKFHEEYTHCIRFLTDFIHSTETEGRKPIMITDWDGTMKDYCSQYATNLQPIYSAISMARFAEAFTRLTAVLTAGPLRGPGILDLTALPIDGPVMFSGSWGREWWMGGKRVVHDDGITEEGFVALERLNDEMKSLLEKKEYAQFGMVGSGVQRKVDRLTLGIQTVCKHVQPELSRSYQDQVRERVHRVDPCMQTLHFDPSTDLEVEVVVKNNDVVWNKSHGVERVVKTVGDSLDPPGKILICGDTSSDLPMVQCAVNANPQGVMALFVGANESLQAKVREMVPDGCCAFVSAPDVIHAAMMKILHDEYASDNVQTSSDNNRSVNSGPQNTNDQMDSNLSISDRKRSDERKSSIIYVINKTGSTENDSYTPNENEPVCEDSDNDAQKIEASAAAAVL</sequence>
<evidence type="ECO:0000259" key="2">
    <source>
        <dbReference type="Pfam" id="PF18572"/>
    </source>
</evidence>
<evidence type="ECO:0000313" key="6">
    <source>
        <dbReference type="Proteomes" id="UP001201812"/>
    </source>
</evidence>
<dbReference type="EMBL" id="JAKKPZ010000006">
    <property type="protein sequence ID" value="KAI1720407.1"/>
    <property type="molecule type" value="Genomic_DNA"/>
</dbReference>
<feature type="domain" description="Trehalose-6-phosphate phosphatase helical bundle" evidence="2">
    <location>
        <begin position="872"/>
        <end position="954"/>
    </location>
</feature>
<feature type="compositionally biased region" description="Polar residues" evidence="1">
    <location>
        <begin position="1344"/>
        <end position="1355"/>
    </location>
</feature>
<comment type="caution">
    <text evidence="5">The sequence shown here is derived from an EMBL/GenBank/DDBJ whole genome shotgun (WGS) entry which is preliminary data.</text>
</comment>
<protein>
    <submittedName>
        <fullName evidence="5">Trehalose-phosphatase</fullName>
    </submittedName>
</protein>
<feature type="compositionally biased region" description="Basic and acidic residues" evidence="1">
    <location>
        <begin position="34"/>
        <end position="51"/>
    </location>
</feature>